<keyword evidence="1" id="KW-0472">Membrane</keyword>
<feature type="transmembrane region" description="Helical" evidence="1">
    <location>
        <begin position="785"/>
        <end position="804"/>
    </location>
</feature>
<dbReference type="Proteomes" id="UP000005408">
    <property type="component" value="Unassembled WGS sequence"/>
</dbReference>
<feature type="domain" description="FAS1" evidence="2">
    <location>
        <begin position="207"/>
        <end position="347"/>
    </location>
</feature>
<organism evidence="3 4">
    <name type="scientific">Magallana gigas</name>
    <name type="common">Pacific oyster</name>
    <name type="synonym">Crassostrea gigas</name>
    <dbReference type="NCBI Taxonomy" id="29159"/>
    <lineage>
        <taxon>Eukaryota</taxon>
        <taxon>Metazoa</taxon>
        <taxon>Spiralia</taxon>
        <taxon>Lophotrochozoa</taxon>
        <taxon>Mollusca</taxon>
        <taxon>Bivalvia</taxon>
        <taxon>Autobranchia</taxon>
        <taxon>Pteriomorphia</taxon>
        <taxon>Ostreida</taxon>
        <taxon>Ostreoidea</taxon>
        <taxon>Ostreidae</taxon>
        <taxon>Magallana</taxon>
    </lineage>
</organism>
<keyword evidence="1" id="KW-1133">Transmembrane helix</keyword>
<evidence type="ECO:0000313" key="4">
    <source>
        <dbReference type="Proteomes" id="UP000005408"/>
    </source>
</evidence>
<dbReference type="Gene3D" id="2.30.180.10">
    <property type="entry name" value="FAS1 domain"/>
    <property type="match status" value="4"/>
</dbReference>
<dbReference type="Pfam" id="PF02469">
    <property type="entry name" value="Fasciclin"/>
    <property type="match status" value="4"/>
</dbReference>
<dbReference type="SUPFAM" id="SSF82153">
    <property type="entry name" value="FAS1 domain"/>
    <property type="match status" value="4"/>
</dbReference>
<feature type="domain" description="FAS1" evidence="2">
    <location>
        <begin position="352"/>
        <end position="494"/>
    </location>
</feature>
<sequence>MERCGAILRLLISIYLVNYVNGQLISGNVLQILQRTTGFSKFAQLVVRAQLTRLYESPTSLTLFAFNDTAYNNLPYKERNVIDSYSVKDLADYIKFCTIPGNRLQTSAILDNQYVRSSDANVYGTRLTSGEMRDNLQLRSMDSNGDKLFINRKYRSFTTSSGSFGPVKFYVNGVEISEGTNRDISATNGVVHGLNGVMRKTSQSTAYGWIQEPEDSIQRFTQFTDLMSYLHTFENINDLSSPDKITTFFVPNDNAMQKIPLTQLNRLRNDPMELQRILQAHYIPNRAVFTNCISHNEGATNAKGLPITFRKPSGYNVYVNSDGVSAAIIEGNITVSNGVVHIVDQLLGFVYNNIREQIQQESTKFEQMINLGTETVKNSLVQPSGVTVFVPLDSAFQKVANIRWANLNSNQTLVDMVLRLHILQPNNMITISSLPGLSGYESRMYRQTLYSNERLTIYNERNETWVQGGNVKARVIRPDIKTVNGMVHIIDSLLGIPYLDLPMLICSDVWLLRTYDYMRRVGLKNYLTDRRFTAEKCSFEIYGYPQNYGSAVTQNTGSQSSQCSNCYMPQYQNSYPCNSALCANTNTGGDYCKQQQYANQQVCMQCNGGGTSQCPSTYISYCSNPANANVSPCNAYPCNMLNGMNTGSQSTSAYDLGFCGTTAVACDFTVFVPNSSAIDYFSVTNNGYRVMRDTPRFQWLFKRLILPGRLYIEKIGNGNHQMKMMNGELVTLTKNNDRDVRIYFGGASSNVIHMDEGATNGVIHIIDQLLFVNEDLTRDVSSARLVTFSLWLLLGTIFIARWLLRFMR</sequence>
<dbReference type="PANTHER" id="PTHR10900">
    <property type="entry name" value="PERIOSTIN-RELATED"/>
    <property type="match status" value="1"/>
</dbReference>
<accession>A0A8W8NV08</accession>
<keyword evidence="4" id="KW-1185">Reference proteome</keyword>
<feature type="domain" description="FAS1" evidence="2">
    <location>
        <begin position="26"/>
        <end position="198"/>
    </location>
</feature>
<feature type="domain" description="FAS1" evidence="2">
    <location>
        <begin position="637"/>
        <end position="770"/>
    </location>
</feature>
<evidence type="ECO:0000259" key="2">
    <source>
        <dbReference type="PROSITE" id="PS50213"/>
    </source>
</evidence>
<dbReference type="GO" id="GO:0005615">
    <property type="term" value="C:extracellular space"/>
    <property type="evidence" value="ECO:0007669"/>
    <property type="project" value="TreeGrafter"/>
</dbReference>
<dbReference type="InterPro" id="IPR000782">
    <property type="entry name" value="FAS1_domain"/>
</dbReference>
<dbReference type="PROSITE" id="PS50213">
    <property type="entry name" value="FAS1"/>
    <property type="match status" value="4"/>
</dbReference>
<evidence type="ECO:0000256" key="1">
    <source>
        <dbReference type="SAM" id="Phobius"/>
    </source>
</evidence>
<dbReference type="InterPro" id="IPR036378">
    <property type="entry name" value="FAS1_dom_sf"/>
</dbReference>
<proteinExistence type="predicted"/>
<dbReference type="AlphaFoldDB" id="A0A8W8NV08"/>
<evidence type="ECO:0000313" key="3">
    <source>
        <dbReference type="EnsemblMetazoa" id="G7410.1:cds"/>
    </source>
</evidence>
<dbReference type="SMART" id="SM00554">
    <property type="entry name" value="FAS1"/>
    <property type="match status" value="4"/>
</dbReference>
<dbReference type="InterPro" id="IPR050904">
    <property type="entry name" value="Adhesion/Biosynth-related"/>
</dbReference>
<keyword evidence="1" id="KW-0812">Transmembrane</keyword>
<protein>
    <recommendedName>
        <fullName evidence="2">FAS1 domain-containing protein</fullName>
    </recommendedName>
</protein>
<reference evidence="3" key="1">
    <citation type="submission" date="2022-08" db="UniProtKB">
        <authorList>
            <consortium name="EnsemblMetazoa"/>
        </authorList>
    </citation>
    <scope>IDENTIFICATION</scope>
    <source>
        <strain evidence="3">05x7-T-G4-1.051#20</strain>
    </source>
</reference>
<dbReference type="EnsemblMetazoa" id="G7410.1">
    <property type="protein sequence ID" value="G7410.1:cds"/>
    <property type="gene ID" value="G7410"/>
</dbReference>
<name>A0A8W8NV08_MAGGI</name>
<dbReference type="PANTHER" id="PTHR10900:SF77">
    <property type="entry name" value="FI19380P1"/>
    <property type="match status" value="1"/>
</dbReference>